<reference evidence="2" key="1">
    <citation type="journal article" date="2022" name="Mol. Ecol. Resour.">
        <title>The genomes of chicory, endive, great burdock and yacon provide insights into Asteraceae palaeo-polyploidization history and plant inulin production.</title>
        <authorList>
            <person name="Fan W."/>
            <person name="Wang S."/>
            <person name="Wang H."/>
            <person name="Wang A."/>
            <person name="Jiang F."/>
            <person name="Liu H."/>
            <person name="Zhao H."/>
            <person name="Xu D."/>
            <person name="Zhang Y."/>
        </authorList>
    </citation>
    <scope>NUCLEOTIDE SEQUENCE [LARGE SCALE GENOMIC DNA]</scope>
    <source>
        <strain evidence="2">cv. Niubang</strain>
    </source>
</reference>
<reference evidence="1 2" key="2">
    <citation type="journal article" date="2022" name="Mol. Ecol. Resour.">
        <title>The genomes of chicory, endive, great burdock and yacon provide insights into Asteraceae paleo-polyploidization history and plant inulin production.</title>
        <authorList>
            <person name="Fan W."/>
            <person name="Wang S."/>
            <person name="Wang H."/>
            <person name="Wang A."/>
            <person name="Jiang F."/>
            <person name="Liu H."/>
            <person name="Zhao H."/>
            <person name="Xu D."/>
            <person name="Zhang Y."/>
        </authorList>
    </citation>
    <scope>NUCLEOTIDE SEQUENCE [LARGE SCALE GENOMIC DNA]</scope>
    <source>
        <strain evidence="2">cv. Niubang</strain>
    </source>
</reference>
<dbReference type="Proteomes" id="UP001055879">
    <property type="component" value="Linkage Group LG03"/>
</dbReference>
<keyword evidence="2" id="KW-1185">Reference proteome</keyword>
<proteinExistence type="predicted"/>
<comment type="caution">
    <text evidence="1">The sequence shown here is derived from an EMBL/GenBank/DDBJ whole genome shotgun (WGS) entry which is preliminary data.</text>
</comment>
<organism evidence="1 2">
    <name type="scientific">Arctium lappa</name>
    <name type="common">Greater burdock</name>
    <name type="synonym">Lappa major</name>
    <dbReference type="NCBI Taxonomy" id="4217"/>
    <lineage>
        <taxon>Eukaryota</taxon>
        <taxon>Viridiplantae</taxon>
        <taxon>Streptophyta</taxon>
        <taxon>Embryophyta</taxon>
        <taxon>Tracheophyta</taxon>
        <taxon>Spermatophyta</taxon>
        <taxon>Magnoliopsida</taxon>
        <taxon>eudicotyledons</taxon>
        <taxon>Gunneridae</taxon>
        <taxon>Pentapetalae</taxon>
        <taxon>asterids</taxon>
        <taxon>campanulids</taxon>
        <taxon>Asterales</taxon>
        <taxon>Asteraceae</taxon>
        <taxon>Carduoideae</taxon>
        <taxon>Cardueae</taxon>
        <taxon>Arctiinae</taxon>
        <taxon>Arctium</taxon>
    </lineage>
</organism>
<evidence type="ECO:0000313" key="2">
    <source>
        <dbReference type="Proteomes" id="UP001055879"/>
    </source>
</evidence>
<name>A0ACB9DGR2_ARCLA</name>
<gene>
    <name evidence="1" type="ORF">L6452_07948</name>
</gene>
<dbReference type="EMBL" id="CM042049">
    <property type="protein sequence ID" value="KAI3745548.1"/>
    <property type="molecule type" value="Genomic_DNA"/>
</dbReference>
<accession>A0ACB9DGR2</accession>
<evidence type="ECO:0000313" key="1">
    <source>
        <dbReference type="EMBL" id="KAI3745548.1"/>
    </source>
</evidence>
<sequence length="137" mass="15393">MFLQIVSFRCDGNCRIYSSSNDLQIVLILYLFSKKLTVDVCVPCISNILKCSCLTLTRLMPQIQSNLILCIDGTLVAPSSNYYAIGNAQVWIKLYQVNHVTISGGTLDAQGAPLWFASPLERLIVLKELQYEYYTTT</sequence>
<protein>
    <submittedName>
        <fullName evidence="1">Uncharacterized protein</fullName>
    </submittedName>
</protein>